<dbReference type="AlphaFoldDB" id="A0A1H0KTE5"/>
<proteinExistence type="predicted"/>
<sequence length="78" mass="8469">MSNGGNALIGKGVEQRQLTICLRSCRIISRAVDIRLKGGARIAPQVILVAEIPGAYRAQALWRGIKPIITDAEKNGWD</sequence>
<evidence type="ECO:0000313" key="2">
    <source>
        <dbReference type="Proteomes" id="UP000198827"/>
    </source>
</evidence>
<dbReference type="EMBL" id="LT629705">
    <property type="protein sequence ID" value="SDO59052.1"/>
    <property type="molecule type" value="Genomic_DNA"/>
</dbReference>
<organism evidence="1 2">
    <name type="scientific">Pseudomonas arsenicoxydans</name>
    <dbReference type="NCBI Taxonomy" id="702115"/>
    <lineage>
        <taxon>Bacteria</taxon>
        <taxon>Pseudomonadati</taxon>
        <taxon>Pseudomonadota</taxon>
        <taxon>Gammaproteobacteria</taxon>
        <taxon>Pseudomonadales</taxon>
        <taxon>Pseudomonadaceae</taxon>
        <taxon>Pseudomonas</taxon>
    </lineage>
</organism>
<accession>A0A1H0KTE5</accession>
<dbReference type="Proteomes" id="UP000198827">
    <property type="component" value="Chromosome I"/>
</dbReference>
<gene>
    <name evidence="1" type="ORF">SAMN04489798_3346</name>
</gene>
<evidence type="ECO:0000313" key="1">
    <source>
        <dbReference type="EMBL" id="SDO59052.1"/>
    </source>
</evidence>
<reference evidence="1 2" key="1">
    <citation type="submission" date="2016-10" db="EMBL/GenBank/DDBJ databases">
        <authorList>
            <person name="de Groot N.N."/>
        </authorList>
    </citation>
    <scope>NUCLEOTIDE SEQUENCE [LARGE SCALE GENOMIC DNA]</scope>
    <source>
        <strain evidence="1 2">CECT 7543</strain>
    </source>
</reference>
<protein>
    <submittedName>
        <fullName evidence="1">Uncharacterized protein</fullName>
    </submittedName>
</protein>
<name>A0A1H0KTE5_9PSED</name>